<sequence length="135" mass="15350">MYTQLSFNDLLLAIKKRIEDGTGKLCYDAVPKDAASPFYFAEIIRSRPADTKTMYRMIYQVWLHSIAEPGASSVQVNDLIKGMEEAMTDEIVLPDGYELIMQTNMGVQTIKTDETNEKHAVSLYQFTVCYGFKCK</sequence>
<evidence type="ECO:0000313" key="2">
    <source>
        <dbReference type="Proteomes" id="UP000515789"/>
    </source>
</evidence>
<name>A0A7G5MR64_9FIRM</name>
<dbReference type="GeneID" id="75055103"/>
<dbReference type="AlphaFoldDB" id="A0A7G5MR64"/>
<dbReference type="Gene3D" id="3.30.2000.30">
    <property type="match status" value="1"/>
</dbReference>
<dbReference type="RefSeq" id="WP_018597242.1">
    <property type="nucleotide sequence ID" value="NZ_CABLBP010000042.1"/>
</dbReference>
<gene>
    <name evidence="1" type="ORF">E5259_05545</name>
</gene>
<reference evidence="1 2" key="1">
    <citation type="submission" date="2019-04" db="EMBL/GenBank/DDBJ databases">
        <authorList>
            <person name="Schori C."/>
            <person name="Ahrens C."/>
        </authorList>
    </citation>
    <scope>NUCLEOTIDE SEQUENCE [LARGE SCALE GENOMIC DNA]</scope>
    <source>
        <strain evidence="1 2">DSM 2950</strain>
    </source>
</reference>
<dbReference type="Proteomes" id="UP000515789">
    <property type="component" value="Chromosome"/>
</dbReference>
<accession>A0A7G5MR64</accession>
<dbReference type="InterPro" id="IPR053745">
    <property type="entry name" value="Viral_Tail_Comp_sf"/>
</dbReference>
<organism evidence="1 2">
    <name type="scientific">Blautia producta</name>
    <dbReference type="NCBI Taxonomy" id="33035"/>
    <lineage>
        <taxon>Bacteria</taxon>
        <taxon>Bacillati</taxon>
        <taxon>Bacillota</taxon>
        <taxon>Clostridia</taxon>
        <taxon>Lachnospirales</taxon>
        <taxon>Lachnospiraceae</taxon>
        <taxon>Blautia</taxon>
    </lineage>
</organism>
<dbReference type="Pfam" id="PF16807">
    <property type="entry name" value="Phage_tail_terminator_4"/>
    <property type="match status" value="1"/>
</dbReference>
<proteinExistence type="predicted"/>
<evidence type="ECO:0000313" key="1">
    <source>
        <dbReference type="EMBL" id="QMW77107.1"/>
    </source>
</evidence>
<protein>
    <submittedName>
        <fullName evidence="1">DUF5072 domain-containing protein</fullName>
    </submittedName>
</protein>
<dbReference type="EMBL" id="CP039126">
    <property type="protein sequence ID" value="QMW77107.1"/>
    <property type="molecule type" value="Genomic_DNA"/>
</dbReference>